<dbReference type="Pfam" id="PF03480">
    <property type="entry name" value="DctP"/>
    <property type="match status" value="1"/>
</dbReference>
<dbReference type="PANTHER" id="PTHR33376:SF2">
    <property type="entry name" value="DICARBOXYLATE-BINDING PERIPLASMIC PROTEIN"/>
    <property type="match status" value="1"/>
</dbReference>
<dbReference type="EMBL" id="LGGN01000001">
    <property type="protein sequence ID" value="KUK78823.1"/>
    <property type="molecule type" value="Genomic_DNA"/>
</dbReference>
<dbReference type="PATRIC" id="fig|294710.3.peg.789"/>
<reference evidence="3" key="1">
    <citation type="journal article" date="2015" name="MBio">
        <title>Genome-Resolved Metagenomic Analysis Reveals Roles for Candidate Phyla and Other Microbial Community Members in Biogeochemical Transformations in Oil Reservoirs.</title>
        <authorList>
            <person name="Hu P."/>
            <person name="Tom L."/>
            <person name="Singh A."/>
            <person name="Thomas B.C."/>
            <person name="Baker B.J."/>
            <person name="Piceno Y.M."/>
            <person name="Andersen G.L."/>
            <person name="Banfield J.F."/>
        </authorList>
    </citation>
    <scope>NUCLEOTIDE SEQUENCE [LARGE SCALE GENOMIC DNA]</scope>
</reference>
<sequence length="325" mass="37178">MKQWKTVFILIFLMMFLSCSKQKSENILRLSHGLDVTHPVHKAMVYMDERLKEYSDGTLQIQIYPGNQLGSERESLELLQIGSLAMTKVSANTLEGFVPEFRIFNLPYIFTGDEHRFRVLESEMGKELLLKGIPNRFMGLCYYDAGSRSFYTKKTPVQEPDDLKGLKIRVMGSPTAIEMVNTMGGSATPISWGELYTALQQGIVDGAENNPPSFYTSRHYEVCKFYSLDEHTSVPDVLVMSTAVWNGLSEEQKQWVRQAADESAVYQKILWQEATEEALRELKANGVTIYHPDKSPFQRQVAILYKKYEQDPVLGEMIQQIRAME</sequence>
<dbReference type="PIRSF" id="PIRSF006470">
    <property type="entry name" value="DctB"/>
    <property type="match status" value="1"/>
</dbReference>
<dbReference type="NCBIfam" id="NF037995">
    <property type="entry name" value="TRAP_S1"/>
    <property type="match status" value="1"/>
</dbReference>
<protein>
    <submittedName>
        <fullName evidence="2">TRAP dicarboxylate transporter, DctP subunit</fullName>
    </submittedName>
</protein>
<dbReference type="Gene3D" id="3.40.190.170">
    <property type="entry name" value="Bacterial extracellular solute-binding protein, family 7"/>
    <property type="match status" value="1"/>
</dbReference>
<dbReference type="PROSITE" id="PS51257">
    <property type="entry name" value="PROKAR_LIPOPROTEIN"/>
    <property type="match status" value="1"/>
</dbReference>
<dbReference type="GO" id="GO:0030246">
    <property type="term" value="F:carbohydrate binding"/>
    <property type="evidence" value="ECO:0007669"/>
    <property type="project" value="TreeGrafter"/>
</dbReference>
<keyword evidence="1" id="KW-0732">Signal</keyword>
<dbReference type="NCBIfam" id="TIGR00787">
    <property type="entry name" value="dctP"/>
    <property type="match status" value="1"/>
</dbReference>
<proteinExistence type="predicted"/>
<dbReference type="GO" id="GO:0055085">
    <property type="term" value="P:transmembrane transport"/>
    <property type="evidence" value="ECO:0007669"/>
    <property type="project" value="InterPro"/>
</dbReference>
<dbReference type="Proteomes" id="UP000053860">
    <property type="component" value="Unassembled WGS sequence"/>
</dbReference>
<dbReference type="InterPro" id="IPR038404">
    <property type="entry name" value="TRAP_DctP_sf"/>
</dbReference>
<dbReference type="InterPro" id="IPR004682">
    <property type="entry name" value="TRAP_DctP"/>
</dbReference>
<gene>
    <name evidence="2" type="ORF">XD92_0006</name>
</gene>
<dbReference type="AlphaFoldDB" id="A0A101HL91"/>
<organism evidence="2 3">
    <name type="scientific">Proteiniphilum acetatigenes</name>
    <dbReference type="NCBI Taxonomy" id="294710"/>
    <lineage>
        <taxon>Bacteria</taxon>
        <taxon>Pseudomonadati</taxon>
        <taxon>Bacteroidota</taxon>
        <taxon>Bacteroidia</taxon>
        <taxon>Bacteroidales</taxon>
        <taxon>Dysgonomonadaceae</taxon>
        <taxon>Proteiniphilum</taxon>
    </lineage>
</organism>
<dbReference type="PANTHER" id="PTHR33376">
    <property type="match status" value="1"/>
</dbReference>
<evidence type="ECO:0000313" key="3">
    <source>
        <dbReference type="Proteomes" id="UP000053860"/>
    </source>
</evidence>
<dbReference type="InterPro" id="IPR018389">
    <property type="entry name" value="DctP_fam"/>
</dbReference>
<name>A0A101HL91_9BACT</name>
<evidence type="ECO:0000313" key="2">
    <source>
        <dbReference type="EMBL" id="KUK78823.1"/>
    </source>
</evidence>
<comment type="caution">
    <text evidence="2">The sequence shown here is derived from an EMBL/GenBank/DDBJ whole genome shotgun (WGS) entry which is preliminary data.</text>
</comment>
<dbReference type="GO" id="GO:0030288">
    <property type="term" value="C:outer membrane-bounded periplasmic space"/>
    <property type="evidence" value="ECO:0007669"/>
    <property type="project" value="InterPro"/>
</dbReference>
<dbReference type="CDD" id="cd13671">
    <property type="entry name" value="PBP2_TRAP_SBP_like_3"/>
    <property type="match status" value="1"/>
</dbReference>
<accession>A0A101HL91</accession>
<evidence type="ECO:0000256" key="1">
    <source>
        <dbReference type="ARBA" id="ARBA00022729"/>
    </source>
</evidence>